<sequence length="180" mass="20535">MHQQPIGFGDQSFHVAVYIANIPNMPQYSEISTLQAMIDGQIDAINKACGNGWRKVFNVYAKVLFALPSEYYQFARSAPTWQHYRDTQLLQKNSHTALLFSPPVLTNNNTLHIIAGRTYAKTLINQGLLTAQLDWLDDEFAIDKTNNVIVCPYFDYRQLSNIKIARLSELVARIQFINLP</sequence>
<dbReference type="AlphaFoldDB" id="A0A7Y0DU90"/>
<proteinExistence type="predicted"/>
<evidence type="ECO:0008006" key="3">
    <source>
        <dbReference type="Google" id="ProtNLM"/>
    </source>
</evidence>
<keyword evidence="2" id="KW-1185">Reference proteome</keyword>
<dbReference type="InterPro" id="IPR054222">
    <property type="entry name" value="DUF6942"/>
</dbReference>
<accession>A0A7Y0DU90</accession>
<dbReference type="Proteomes" id="UP000570493">
    <property type="component" value="Unassembled WGS sequence"/>
</dbReference>
<gene>
    <name evidence="1" type="ORF">HHO47_12830</name>
</gene>
<dbReference type="EMBL" id="JABBMT010000020">
    <property type="protein sequence ID" value="NMM41680.1"/>
    <property type="molecule type" value="Genomic_DNA"/>
</dbReference>
<protein>
    <recommendedName>
        <fullName evidence="3">Orphan protein</fullName>
    </recommendedName>
</protein>
<evidence type="ECO:0000313" key="1">
    <source>
        <dbReference type="EMBL" id="NMM41680.1"/>
    </source>
</evidence>
<reference evidence="1" key="1">
    <citation type="submission" date="2020-04" db="EMBL/GenBank/DDBJ databases">
        <title>Genome Sequencing for Pseudoaltermonas arctica.</title>
        <authorList>
            <person name="Elkins N.S."/>
        </authorList>
    </citation>
    <scope>NUCLEOTIDE SEQUENCE [LARGE SCALE GENOMIC DNA]</scope>
    <source>
        <strain evidence="1">NEC-BIFX-2020_0012</strain>
    </source>
</reference>
<dbReference type="RefSeq" id="WP_169020651.1">
    <property type="nucleotide sequence ID" value="NZ_JABBMT010000020.1"/>
</dbReference>
<evidence type="ECO:0000313" key="2">
    <source>
        <dbReference type="Proteomes" id="UP000570493"/>
    </source>
</evidence>
<comment type="caution">
    <text evidence="1">The sequence shown here is derived from an EMBL/GenBank/DDBJ whole genome shotgun (WGS) entry which is preliminary data.</text>
</comment>
<name>A0A7Y0DU90_9GAMM</name>
<organism evidence="1 2">
    <name type="scientific">Pseudoalteromonas arctica</name>
    <dbReference type="NCBI Taxonomy" id="394751"/>
    <lineage>
        <taxon>Bacteria</taxon>
        <taxon>Pseudomonadati</taxon>
        <taxon>Pseudomonadota</taxon>
        <taxon>Gammaproteobacteria</taxon>
        <taxon>Alteromonadales</taxon>
        <taxon>Pseudoalteromonadaceae</taxon>
        <taxon>Pseudoalteromonas</taxon>
    </lineage>
</organism>
<dbReference type="Pfam" id="PF22098">
    <property type="entry name" value="DUF6942"/>
    <property type="match status" value="1"/>
</dbReference>